<evidence type="ECO:0000313" key="9">
    <source>
        <dbReference type="EMBL" id="MCZ9292968.1"/>
    </source>
</evidence>
<keyword evidence="5" id="KW-0378">Hydrolase</keyword>
<evidence type="ECO:0000259" key="8">
    <source>
        <dbReference type="Pfam" id="PF02230"/>
    </source>
</evidence>
<dbReference type="RefSeq" id="WP_269964436.1">
    <property type="nucleotide sequence ID" value="NZ_JAKMUS010000001.1"/>
</dbReference>
<evidence type="ECO:0000256" key="5">
    <source>
        <dbReference type="ARBA" id="ARBA00022801"/>
    </source>
</evidence>
<comment type="caution">
    <text evidence="9">The sequence shown here is derived from an EMBL/GenBank/DDBJ whole genome shotgun (WGS) entry which is preliminary data.</text>
</comment>
<reference evidence="9" key="1">
    <citation type="submission" date="2022-02" db="EMBL/GenBank/DDBJ databases">
        <title>Corynebacterium sp. from urogenital microbiome.</title>
        <authorList>
            <person name="Cappelli E.A."/>
            <person name="Ribeiro T.G."/>
            <person name="Peixe L."/>
        </authorList>
    </citation>
    <scope>NUCLEOTIDE SEQUENCE</scope>
    <source>
        <strain evidence="9">C8Ua_172</strain>
    </source>
</reference>
<comment type="subcellular location">
    <subcellularLocation>
        <location evidence="1">Secreted</location>
    </subcellularLocation>
</comment>
<evidence type="ECO:0000313" key="10">
    <source>
        <dbReference type="Proteomes" id="UP001146468"/>
    </source>
</evidence>
<sequence length="243" mass="25732">MAHPRSTRTVIVDSPSGGAQEFSYHCSVPQIHERESLPLIVGIHGKGDNGYDFLIGTNLGVANAVVVTPTGQGLAWAPAPYAITTVEQDTALIEAIVSDISATFPIDPSRVYLAGFSNGGGLVAELATQNPEKYAGAATVAGAIRTDVEELASGAPIDYLNIHGTWDDVVPYAGEDRGMGRMIQPAKQVAAAFAGRNGEHARTVHIPVEGMGHEWPAGIWARSRGIDVTEIILDFFGISWTEN</sequence>
<name>A0A9X3RKK0_9CORY</name>
<keyword evidence="2" id="KW-0964">Secreted</keyword>
<keyword evidence="10" id="KW-1185">Reference proteome</keyword>
<keyword evidence="7" id="KW-0624">Polysaccharide degradation</keyword>
<keyword evidence="3" id="KW-0858">Xylan degradation</keyword>
<gene>
    <name evidence="9" type="ORF">L8U60_00515</name>
</gene>
<keyword evidence="4" id="KW-0732">Signal</keyword>
<protein>
    <recommendedName>
        <fullName evidence="8">Phospholipase/carboxylesterase/thioesterase domain-containing protein</fullName>
    </recommendedName>
</protein>
<feature type="domain" description="Phospholipase/carboxylesterase/thioesterase" evidence="8">
    <location>
        <begin position="90"/>
        <end position="173"/>
    </location>
</feature>
<dbReference type="InterPro" id="IPR043595">
    <property type="entry name" value="FaeB/C/D"/>
</dbReference>
<proteinExistence type="predicted"/>
<dbReference type="Proteomes" id="UP001146468">
    <property type="component" value="Unassembled WGS sequence"/>
</dbReference>
<evidence type="ECO:0000256" key="4">
    <source>
        <dbReference type="ARBA" id="ARBA00022729"/>
    </source>
</evidence>
<accession>A0A9X3RKK0</accession>
<dbReference type="GO" id="GO:0030600">
    <property type="term" value="F:feruloyl esterase activity"/>
    <property type="evidence" value="ECO:0007669"/>
    <property type="project" value="InterPro"/>
</dbReference>
<evidence type="ECO:0000256" key="6">
    <source>
        <dbReference type="ARBA" id="ARBA00023277"/>
    </source>
</evidence>
<dbReference type="GO" id="GO:0045493">
    <property type="term" value="P:xylan catabolic process"/>
    <property type="evidence" value="ECO:0007669"/>
    <property type="project" value="UniProtKB-KW"/>
</dbReference>
<evidence type="ECO:0000256" key="2">
    <source>
        <dbReference type="ARBA" id="ARBA00022525"/>
    </source>
</evidence>
<dbReference type="AlphaFoldDB" id="A0A9X3RKK0"/>
<dbReference type="GO" id="GO:0005576">
    <property type="term" value="C:extracellular region"/>
    <property type="evidence" value="ECO:0007669"/>
    <property type="project" value="UniProtKB-SubCell"/>
</dbReference>
<dbReference type="Gene3D" id="3.40.50.1820">
    <property type="entry name" value="alpha/beta hydrolase"/>
    <property type="match status" value="1"/>
</dbReference>
<dbReference type="InterPro" id="IPR003140">
    <property type="entry name" value="PLipase/COase/thioEstase"/>
</dbReference>
<evidence type="ECO:0000256" key="3">
    <source>
        <dbReference type="ARBA" id="ARBA00022651"/>
    </source>
</evidence>
<dbReference type="SUPFAM" id="SSF53474">
    <property type="entry name" value="alpha/beta-Hydrolases"/>
    <property type="match status" value="1"/>
</dbReference>
<dbReference type="EMBL" id="JAKMUS010000001">
    <property type="protein sequence ID" value="MCZ9292968.1"/>
    <property type="molecule type" value="Genomic_DNA"/>
</dbReference>
<dbReference type="PANTHER" id="PTHR38050">
    <property type="match status" value="1"/>
</dbReference>
<evidence type="ECO:0000256" key="7">
    <source>
        <dbReference type="ARBA" id="ARBA00023326"/>
    </source>
</evidence>
<organism evidence="9 10">
    <name type="scientific">Corynebacterium meitnerae</name>
    <dbReference type="NCBI Taxonomy" id="2913498"/>
    <lineage>
        <taxon>Bacteria</taxon>
        <taxon>Bacillati</taxon>
        <taxon>Actinomycetota</taxon>
        <taxon>Actinomycetes</taxon>
        <taxon>Mycobacteriales</taxon>
        <taxon>Corynebacteriaceae</taxon>
        <taxon>Corynebacterium</taxon>
    </lineage>
</organism>
<dbReference type="InterPro" id="IPR029058">
    <property type="entry name" value="AB_hydrolase_fold"/>
</dbReference>
<dbReference type="PANTHER" id="PTHR38050:SF2">
    <property type="entry name" value="FERULOYL ESTERASE C-RELATED"/>
    <property type="match status" value="1"/>
</dbReference>
<dbReference type="Pfam" id="PF02230">
    <property type="entry name" value="Abhydrolase_2"/>
    <property type="match status" value="1"/>
</dbReference>
<keyword evidence="6" id="KW-0119">Carbohydrate metabolism</keyword>
<evidence type="ECO:0000256" key="1">
    <source>
        <dbReference type="ARBA" id="ARBA00004613"/>
    </source>
</evidence>